<dbReference type="GO" id="GO:0008049">
    <property type="term" value="P:male courtship behavior"/>
    <property type="evidence" value="ECO:0007669"/>
    <property type="project" value="TreeGrafter"/>
</dbReference>
<evidence type="ECO:0000256" key="6">
    <source>
        <dbReference type="ARBA" id="ARBA00023170"/>
    </source>
</evidence>
<reference evidence="9" key="2">
    <citation type="submission" date="2014-06" db="EMBL/GenBank/DDBJ databases">
        <authorList>
            <person name="Hu T."/>
            <person name="Eisen M.B."/>
            <person name="Thornton K.R."/>
            <person name="Andolfatto P."/>
        </authorList>
    </citation>
    <scope>NUCLEOTIDE SEQUENCE</scope>
    <source>
        <strain evidence="9">W501</strain>
    </source>
</reference>
<comment type="similarity">
    <text evidence="8">Belongs to the insect chemoreceptor superfamily. Gustatory receptor (GR) family.</text>
</comment>
<dbReference type="GO" id="GO:0007165">
    <property type="term" value="P:signal transduction"/>
    <property type="evidence" value="ECO:0007669"/>
    <property type="project" value="UniProtKB-KW"/>
</dbReference>
<dbReference type="Bgee" id="FBgn0182038">
    <property type="expression patterns" value="Expressed in embryo and 3 other cell types or tissues"/>
</dbReference>
<dbReference type="EMBL" id="CM002911">
    <property type="protein sequence ID" value="KMY91957.1"/>
    <property type="molecule type" value="Genomic_DNA"/>
</dbReference>
<keyword evidence="4 8" id="KW-1133">Transmembrane helix</keyword>
<reference evidence="9" key="3">
    <citation type="submission" date="2015-04" db="EMBL/GenBank/DDBJ databases">
        <authorList>
            <consortium name="FlyBase"/>
        </authorList>
    </citation>
    <scope>NUCLEOTIDE SEQUENCE</scope>
    <source>
        <strain evidence="9">W501</strain>
    </source>
</reference>
<feature type="transmembrane region" description="Helical" evidence="8">
    <location>
        <begin position="340"/>
        <end position="363"/>
    </location>
</feature>
<evidence type="ECO:0000256" key="4">
    <source>
        <dbReference type="ARBA" id="ARBA00022989"/>
    </source>
</evidence>
<name>A0A0J9R731_DROSI</name>
<evidence type="ECO:0000256" key="8">
    <source>
        <dbReference type="RuleBase" id="RU363108"/>
    </source>
</evidence>
<feature type="transmembrane region" description="Helical" evidence="8">
    <location>
        <begin position="6"/>
        <end position="25"/>
    </location>
</feature>
<comment type="subcellular location">
    <subcellularLocation>
        <location evidence="1 8">Cell membrane</location>
        <topology evidence="1 8">Multi-pass membrane protein</topology>
    </subcellularLocation>
</comment>
<dbReference type="AlphaFoldDB" id="A0A0J9R731"/>
<accession>A0A0J9R731</accession>
<dbReference type="Pfam" id="PF08395">
    <property type="entry name" value="7tm_7"/>
    <property type="match status" value="1"/>
</dbReference>
<dbReference type="GO" id="GO:0005886">
    <property type="term" value="C:plasma membrane"/>
    <property type="evidence" value="ECO:0007669"/>
    <property type="project" value="UniProtKB-SubCell"/>
</dbReference>
<keyword evidence="7 8" id="KW-0807">Transducer</keyword>
<comment type="caution">
    <text evidence="8">Lacks conserved residue(s) required for the propagation of feature annotation.</text>
</comment>
<feature type="transmembrane region" description="Helical" evidence="8">
    <location>
        <begin position="37"/>
        <end position="56"/>
    </location>
</feature>
<evidence type="ECO:0000313" key="9">
    <source>
        <dbReference type="EMBL" id="KMY91957.1"/>
    </source>
</evidence>
<protein>
    <recommendedName>
        <fullName evidence="8">Gustatory receptor</fullName>
    </recommendedName>
</protein>
<evidence type="ECO:0000256" key="1">
    <source>
        <dbReference type="ARBA" id="ARBA00004651"/>
    </source>
</evidence>
<keyword evidence="3 8" id="KW-0812">Transmembrane</keyword>
<feature type="transmembrane region" description="Helical" evidence="8">
    <location>
        <begin position="82"/>
        <end position="106"/>
    </location>
</feature>
<proteinExistence type="inferred from homology"/>
<dbReference type="GO" id="GO:0043025">
    <property type="term" value="C:neuronal cell body"/>
    <property type="evidence" value="ECO:0007669"/>
    <property type="project" value="TreeGrafter"/>
</dbReference>
<evidence type="ECO:0000256" key="7">
    <source>
        <dbReference type="ARBA" id="ARBA00023224"/>
    </source>
</evidence>
<dbReference type="InterPro" id="IPR013604">
    <property type="entry name" value="7TM_chemorcpt"/>
</dbReference>
<dbReference type="Proteomes" id="UP000035880">
    <property type="component" value="Chromosome 2R"/>
</dbReference>
<feature type="transmembrane region" description="Helical" evidence="8">
    <location>
        <begin position="200"/>
        <end position="225"/>
    </location>
</feature>
<reference evidence="9" key="1">
    <citation type="journal article" date="2013" name="Genome Res.">
        <title>A second-generation assembly of the Drosophila simulans genome provides new insights into patterns of lineage-specific divergence.</title>
        <authorList>
            <person name="Hu T.T."/>
            <person name="Eisen M.B."/>
            <person name="Thornton K.R."/>
            <person name="Andolfatto P."/>
        </authorList>
    </citation>
    <scope>NUCLEOTIDE SEQUENCE [LARGE SCALE GENOMIC DNA]</scope>
    <source>
        <strain evidence="9">W501</strain>
    </source>
</reference>
<sequence length="475" mass="52953">MEISQPSIGIFYISKVLALAPYATVRNSKGRVEISRSWLFTVYSATLTVVMVFLTYRGLLFDANSEIPVRASFRMKSATSKVVTALDVSVVVMAIVSGVYCGLFSLNDTLELNDRLNKVRSLQSKLPPPFICYNPVTTPQIDNTLNAYNNFRRDRWRALGMAAISLVAISLLVGLDVGTWMRIAQDMNIAQSDTELNVHWYIPFYSLYFILTGLQVNFANTAYGLGRRFGRLNRMLSSSFLAENNATSAIKPQKVSTVKNVSVNRPAMPSALHASLTKLNGETLPSESAGDKAAARSLILNVELLKLGYFPAKNKGLLLKSLADSHESLGKCVHLLSNSFGIAVLFILVSCLLHLVATAYFLFLELLSKRDNGYLWVQMLWICFHFLRLLMVVEPCHLAARESRKTIQIVCEIERKVHEPILAEAVKKFWQQLLVVDADFSACGLCRVNRTILTSFASAIATYLVILIQFQRTNG</sequence>
<gene>
    <name evidence="9" type="primary">Dsim\GD10264</name>
    <name evidence="9" type="ORF">Dsimw501_GD10264</name>
</gene>
<keyword evidence="2 8" id="KW-1003">Cell membrane</keyword>
<dbReference type="GO" id="GO:0007635">
    <property type="term" value="P:chemosensory behavior"/>
    <property type="evidence" value="ECO:0007669"/>
    <property type="project" value="TreeGrafter"/>
</dbReference>
<dbReference type="GO" id="GO:0050909">
    <property type="term" value="P:sensory perception of taste"/>
    <property type="evidence" value="ECO:0007669"/>
    <property type="project" value="InterPro"/>
</dbReference>
<dbReference type="GO" id="GO:0030425">
    <property type="term" value="C:dendrite"/>
    <property type="evidence" value="ECO:0007669"/>
    <property type="project" value="TreeGrafter"/>
</dbReference>
<dbReference type="PANTHER" id="PTHR21143:SF123">
    <property type="entry name" value="GUSTATORY RECEPTOR FOR SUGAR TASTE 43A-RELATED"/>
    <property type="match status" value="1"/>
</dbReference>
<comment type="function">
    <text evidence="8">Gustatory receptor which mediates acceptance or avoidance behavior, depending on its substrates.</text>
</comment>
<feature type="transmembrane region" description="Helical" evidence="8">
    <location>
        <begin position="158"/>
        <end position="180"/>
    </location>
</feature>
<dbReference type="OrthoDB" id="6478931at2759"/>
<dbReference type="PANTHER" id="PTHR21143">
    <property type="entry name" value="INVERTEBRATE GUSTATORY RECEPTOR"/>
    <property type="match status" value="1"/>
</dbReference>
<evidence type="ECO:0000256" key="5">
    <source>
        <dbReference type="ARBA" id="ARBA00023136"/>
    </source>
</evidence>
<evidence type="ECO:0000256" key="3">
    <source>
        <dbReference type="ARBA" id="ARBA00022692"/>
    </source>
</evidence>
<keyword evidence="5 8" id="KW-0472">Membrane</keyword>
<feature type="transmembrane region" description="Helical" evidence="8">
    <location>
        <begin position="451"/>
        <end position="470"/>
    </location>
</feature>
<keyword evidence="6 8" id="KW-0675">Receptor</keyword>
<organism evidence="9">
    <name type="scientific">Drosophila simulans</name>
    <name type="common">Fruit fly</name>
    <dbReference type="NCBI Taxonomy" id="7240"/>
    <lineage>
        <taxon>Eukaryota</taxon>
        <taxon>Metazoa</taxon>
        <taxon>Ecdysozoa</taxon>
        <taxon>Arthropoda</taxon>
        <taxon>Hexapoda</taxon>
        <taxon>Insecta</taxon>
        <taxon>Pterygota</taxon>
        <taxon>Neoptera</taxon>
        <taxon>Endopterygota</taxon>
        <taxon>Diptera</taxon>
        <taxon>Brachycera</taxon>
        <taxon>Muscomorpha</taxon>
        <taxon>Ephydroidea</taxon>
        <taxon>Drosophilidae</taxon>
        <taxon>Drosophila</taxon>
        <taxon>Sophophora</taxon>
    </lineage>
</organism>
<evidence type="ECO:0000256" key="2">
    <source>
        <dbReference type="ARBA" id="ARBA00022475"/>
    </source>
</evidence>
<feature type="transmembrane region" description="Helical" evidence="8">
    <location>
        <begin position="375"/>
        <end position="393"/>
    </location>
</feature>
<dbReference type="GO" id="GO:0030424">
    <property type="term" value="C:axon"/>
    <property type="evidence" value="ECO:0007669"/>
    <property type="project" value="TreeGrafter"/>
</dbReference>